<name>A0A7S1SQZ9_9CHLO</name>
<dbReference type="InterPro" id="IPR036770">
    <property type="entry name" value="Ankyrin_rpt-contain_sf"/>
</dbReference>
<dbReference type="Gene3D" id="1.25.40.20">
    <property type="entry name" value="Ankyrin repeat-containing domain"/>
    <property type="match status" value="1"/>
</dbReference>
<gene>
    <name evidence="4" type="ORF">TCHU04912_LOCUS7825</name>
</gene>
<organism evidence="4">
    <name type="scientific">Tetraselmis chuii</name>
    <dbReference type="NCBI Taxonomy" id="63592"/>
    <lineage>
        <taxon>Eukaryota</taxon>
        <taxon>Viridiplantae</taxon>
        <taxon>Chlorophyta</taxon>
        <taxon>core chlorophytes</taxon>
        <taxon>Chlorodendrophyceae</taxon>
        <taxon>Chlorodendrales</taxon>
        <taxon>Chlorodendraceae</taxon>
        <taxon>Tetraselmis</taxon>
    </lineage>
</organism>
<evidence type="ECO:0000256" key="3">
    <source>
        <dbReference type="PROSITE-ProRule" id="PRU00023"/>
    </source>
</evidence>
<proteinExistence type="predicted"/>
<dbReference type="EMBL" id="HBGG01015315">
    <property type="protein sequence ID" value="CAD9205589.1"/>
    <property type="molecule type" value="Transcribed_RNA"/>
</dbReference>
<evidence type="ECO:0008006" key="5">
    <source>
        <dbReference type="Google" id="ProtNLM"/>
    </source>
</evidence>
<reference evidence="4" key="1">
    <citation type="submission" date="2021-01" db="EMBL/GenBank/DDBJ databases">
        <authorList>
            <person name="Corre E."/>
            <person name="Pelletier E."/>
            <person name="Niang G."/>
            <person name="Scheremetjew M."/>
            <person name="Finn R."/>
            <person name="Kale V."/>
            <person name="Holt S."/>
            <person name="Cochrane G."/>
            <person name="Meng A."/>
            <person name="Brown T."/>
            <person name="Cohen L."/>
        </authorList>
    </citation>
    <scope>NUCLEOTIDE SEQUENCE</scope>
    <source>
        <strain evidence="4">PLY429</strain>
    </source>
</reference>
<evidence type="ECO:0000256" key="2">
    <source>
        <dbReference type="ARBA" id="ARBA00023043"/>
    </source>
</evidence>
<protein>
    <recommendedName>
        <fullName evidence="5">Ankyrin repeat domain-containing protein</fullName>
    </recommendedName>
</protein>
<dbReference type="SUPFAM" id="SSF48403">
    <property type="entry name" value="Ankyrin repeat"/>
    <property type="match status" value="1"/>
</dbReference>
<keyword evidence="2 3" id="KW-0040">ANK repeat</keyword>
<evidence type="ECO:0000313" key="4">
    <source>
        <dbReference type="EMBL" id="CAD9205589.1"/>
    </source>
</evidence>
<keyword evidence="1" id="KW-0677">Repeat</keyword>
<evidence type="ECO:0000256" key="1">
    <source>
        <dbReference type="ARBA" id="ARBA00022737"/>
    </source>
</evidence>
<dbReference type="InterPro" id="IPR002110">
    <property type="entry name" value="Ankyrin_rpt"/>
</dbReference>
<dbReference type="PANTHER" id="PTHR24171">
    <property type="entry name" value="ANKYRIN REPEAT DOMAIN-CONTAINING PROTEIN 39-RELATED"/>
    <property type="match status" value="1"/>
</dbReference>
<sequence>MVASGELVQAARRGDLDAVAAAVSSGADVNETDDFGQTALMCMAQQAEFDAVKLLLAAGADPFLTSSAPGRKGMTAMDYAFMEQDNAATDLRGKRSNYAKIIRLLEPAEEEVVEDGANETNRKPDA</sequence>
<dbReference type="Pfam" id="PF12796">
    <property type="entry name" value="Ank_2"/>
    <property type="match status" value="1"/>
</dbReference>
<dbReference type="AlphaFoldDB" id="A0A7S1SQZ9"/>
<dbReference type="PROSITE" id="PS50088">
    <property type="entry name" value="ANK_REPEAT"/>
    <property type="match status" value="1"/>
</dbReference>
<accession>A0A7S1SQZ9</accession>
<feature type="repeat" description="ANK" evidence="3">
    <location>
        <begin position="35"/>
        <end position="67"/>
    </location>
</feature>